<keyword evidence="8 11" id="KW-1133">Transmembrane helix</keyword>
<organism evidence="14 15">
    <name type="scientific">Spodoptera frugiperda</name>
    <name type="common">Fall armyworm</name>
    <dbReference type="NCBI Taxonomy" id="7108"/>
    <lineage>
        <taxon>Eukaryota</taxon>
        <taxon>Metazoa</taxon>
        <taxon>Ecdysozoa</taxon>
        <taxon>Arthropoda</taxon>
        <taxon>Hexapoda</taxon>
        <taxon>Insecta</taxon>
        <taxon>Pterygota</taxon>
        <taxon>Neoptera</taxon>
        <taxon>Endopterygota</taxon>
        <taxon>Lepidoptera</taxon>
        <taxon>Glossata</taxon>
        <taxon>Ditrysia</taxon>
        <taxon>Noctuoidea</taxon>
        <taxon>Noctuidae</taxon>
        <taxon>Amphipyrinae</taxon>
        <taxon>Spodoptera</taxon>
    </lineage>
</organism>
<dbReference type="Pfam" id="PF02709">
    <property type="entry name" value="Glyco_transf_7C"/>
    <property type="match status" value="1"/>
</dbReference>
<protein>
    <recommendedName>
        <fullName evidence="11">Beta-1,4-N-acetylgalactosaminyltransferase</fullName>
        <ecNumber evidence="11">2.4.1.-</ecNumber>
    </recommendedName>
    <alternativeName>
        <fullName evidence="11">Beta-4-GalNAcT</fullName>
    </alternativeName>
</protein>
<proteinExistence type="inferred from homology"/>
<dbReference type="GO" id="GO:0005794">
    <property type="term" value="C:Golgi apparatus"/>
    <property type="evidence" value="ECO:0007669"/>
    <property type="project" value="TreeGrafter"/>
</dbReference>
<evidence type="ECO:0000256" key="4">
    <source>
        <dbReference type="ARBA" id="ARBA00022676"/>
    </source>
</evidence>
<dbReference type="GO" id="GO:0008378">
    <property type="term" value="F:galactosyltransferase activity"/>
    <property type="evidence" value="ECO:0007669"/>
    <property type="project" value="TreeGrafter"/>
</dbReference>
<dbReference type="OrthoDB" id="10038994at2759"/>
<evidence type="ECO:0000256" key="10">
    <source>
        <dbReference type="ARBA" id="ARBA00023180"/>
    </source>
</evidence>
<comment type="pathway">
    <text evidence="2 11">Protein modification; protein glycosylation.</text>
</comment>
<dbReference type="Proteomes" id="UP000829999">
    <property type="component" value="Chromosome 5"/>
</dbReference>
<evidence type="ECO:0000313" key="15">
    <source>
        <dbReference type="RefSeq" id="XP_050549630.1"/>
    </source>
</evidence>
<dbReference type="InterPro" id="IPR027791">
    <property type="entry name" value="Galactosyl_T_C"/>
</dbReference>
<keyword evidence="11" id="KW-0464">Manganese</keyword>
<dbReference type="Pfam" id="PF13733">
    <property type="entry name" value="Glyco_transf_7N"/>
    <property type="match status" value="1"/>
</dbReference>
<dbReference type="GO" id="GO:0033842">
    <property type="term" value="F:N-acetyl-beta-glucosaminyl-derivative 4-beta-N-acetylgalactosaminyltransferase activity"/>
    <property type="evidence" value="ECO:0007669"/>
    <property type="project" value="TreeGrafter"/>
</dbReference>
<dbReference type="GO" id="GO:0016020">
    <property type="term" value="C:membrane"/>
    <property type="evidence" value="ECO:0007669"/>
    <property type="project" value="UniProtKB-SubCell"/>
</dbReference>
<comment type="subcellular location">
    <subcellularLocation>
        <location evidence="1 11">Membrane</location>
        <topology evidence="1 11">Single-pass type II membrane protein</topology>
    </subcellularLocation>
</comment>
<feature type="domain" description="Galactosyltransferase N-terminal" evidence="13">
    <location>
        <begin position="139"/>
        <end position="257"/>
    </location>
</feature>
<evidence type="ECO:0000256" key="8">
    <source>
        <dbReference type="ARBA" id="ARBA00022989"/>
    </source>
</evidence>
<dbReference type="InterPro" id="IPR027995">
    <property type="entry name" value="Galactosyl_T_N"/>
</dbReference>
<comment type="similarity">
    <text evidence="3 11">Belongs to the glycosyltransferase 7 family.</text>
</comment>
<evidence type="ECO:0000259" key="12">
    <source>
        <dbReference type="Pfam" id="PF02709"/>
    </source>
</evidence>
<dbReference type="GO" id="GO:0006688">
    <property type="term" value="P:glycosphingolipid biosynthetic process"/>
    <property type="evidence" value="ECO:0007669"/>
    <property type="project" value="TreeGrafter"/>
</dbReference>
<dbReference type="GO" id="GO:0046872">
    <property type="term" value="F:metal ion binding"/>
    <property type="evidence" value="ECO:0007669"/>
    <property type="project" value="UniProtKB-UniRule"/>
</dbReference>
<evidence type="ECO:0000256" key="5">
    <source>
        <dbReference type="ARBA" id="ARBA00022679"/>
    </source>
</evidence>
<dbReference type="PANTHER" id="PTHR19300">
    <property type="entry name" value="BETA-1,4-GALACTOSYLTRANSFERASE"/>
    <property type="match status" value="1"/>
</dbReference>
<dbReference type="RefSeq" id="XP_050549630.1">
    <property type="nucleotide sequence ID" value="XM_050693673.1"/>
</dbReference>
<evidence type="ECO:0000256" key="6">
    <source>
        <dbReference type="ARBA" id="ARBA00022692"/>
    </source>
</evidence>
<comment type="cofactor">
    <cofactor evidence="11">
        <name>Mn(2+)</name>
        <dbReference type="ChEBI" id="CHEBI:29035"/>
    </cofactor>
</comment>
<keyword evidence="14" id="KW-1185">Reference proteome</keyword>
<dbReference type="Gene3D" id="3.90.550.10">
    <property type="entry name" value="Spore Coat Polysaccharide Biosynthesis Protein SpsA, Chain A"/>
    <property type="match status" value="1"/>
</dbReference>
<sequence length="412" mass="48536">MNTYFPVRKIIKAVSTQRCSKRERHASLQECLESVKDHRRRRWRWKPWGVLVCLSAALLYFTVTKHLDKIYYEKIVEQELLDENYAENLKTSSIDTPHNVSATTEAKTPSVKYNDLPFCIRRRLHNETLKALAKFHLNLTSVNISQENVFPGVLKGGSYHPPECRNRFRVGIVVPSQYRNREQNLGIFLNNIHPFLMRQKLEYQIFVIEQDGNDLFNKGRLFNAGYKEMMKFNKFFCVIFHDLDLLPLDENIMYNCPTLPRHMCAHVNDTDIRREFNITYSFKSLFGGVVSMTMEQFNRANGFSNLYFGWGAEDNDMFWRLHAAGYPVVRYQKSVGTYLVLPHKREPANPYRFHLLSRAVERYKQDGLSNLEYYVLATYFRPLCTHIVVDINPRDDNITALNLKWGKSYHKF</sequence>
<evidence type="ECO:0000256" key="7">
    <source>
        <dbReference type="ARBA" id="ARBA00022968"/>
    </source>
</evidence>
<dbReference type="GeneID" id="118272133"/>
<dbReference type="AlphaFoldDB" id="A0A9R0ETU2"/>
<feature type="transmembrane region" description="Helical" evidence="11">
    <location>
        <begin position="45"/>
        <end position="63"/>
    </location>
</feature>
<gene>
    <name evidence="15" type="primary">LOC118272133</name>
</gene>
<keyword evidence="11" id="KW-0479">Metal-binding</keyword>
<keyword evidence="7 11" id="KW-0735">Signal-anchor</keyword>
<evidence type="ECO:0000313" key="14">
    <source>
        <dbReference type="Proteomes" id="UP000829999"/>
    </source>
</evidence>
<dbReference type="GO" id="GO:0005975">
    <property type="term" value="P:carbohydrate metabolic process"/>
    <property type="evidence" value="ECO:0007669"/>
    <property type="project" value="InterPro"/>
</dbReference>
<dbReference type="EC" id="2.4.1.-" evidence="11"/>
<keyword evidence="4 11" id="KW-0328">Glycosyltransferase</keyword>
<evidence type="ECO:0000256" key="1">
    <source>
        <dbReference type="ARBA" id="ARBA00004606"/>
    </source>
</evidence>
<name>A0A9R0ETU2_SPOFR</name>
<keyword evidence="5 11" id="KW-0808">Transferase</keyword>
<keyword evidence="9 11" id="KW-0472">Membrane</keyword>
<reference evidence="15" key="1">
    <citation type="submission" date="2025-08" db="UniProtKB">
        <authorList>
            <consortium name="RefSeq"/>
        </authorList>
    </citation>
    <scope>IDENTIFICATION</scope>
    <source>
        <tissue evidence="15">Whole larval tissue</tissue>
    </source>
</reference>
<dbReference type="PANTHER" id="PTHR19300:SF57">
    <property type="entry name" value="BETA-1,4-N-ACETYLGALACTOSAMINYLTRANSFERASE"/>
    <property type="match status" value="1"/>
</dbReference>
<evidence type="ECO:0000256" key="3">
    <source>
        <dbReference type="ARBA" id="ARBA00005735"/>
    </source>
</evidence>
<feature type="domain" description="Galactosyltransferase C-terminal" evidence="12">
    <location>
        <begin position="274"/>
        <end position="344"/>
    </location>
</feature>
<dbReference type="PRINTS" id="PR02050">
    <property type="entry name" value="B14GALTRFASE"/>
</dbReference>
<evidence type="ECO:0000256" key="2">
    <source>
        <dbReference type="ARBA" id="ARBA00004922"/>
    </source>
</evidence>
<evidence type="ECO:0000259" key="13">
    <source>
        <dbReference type="Pfam" id="PF13733"/>
    </source>
</evidence>
<evidence type="ECO:0000256" key="9">
    <source>
        <dbReference type="ARBA" id="ARBA00023136"/>
    </source>
</evidence>
<evidence type="ECO:0000256" key="11">
    <source>
        <dbReference type="RuleBase" id="RU368121"/>
    </source>
</evidence>
<dbReference type="InterPro" id="IPR003859">
    <property type="entry name" value="Galactosyl_T"/>
</dbReference>
<dbReference type="SUPFAM" id="SSF53448">
    <property type="entry name" value="Nucleotide-diphospho-sugar transferases"/>
    <property type="match status" value="1"/>
</dbReference>
<comment type="function">
    <text evidence="11">Catalyzes the transfer of galactose onto proteins or lipids.</text>
</comment>
<keyword evidence="10 11" id="KW-0325">Glycoprotein</keyword>
<accession>A0A9R0ETU2</accession>
<keyword evidence="6 11" id="KW-0812">Transmembrane</keyword>
<dbReference type="InterPro" id="IPR029044">
    <property type="entry name" value="Nucleotide-diphossugar_trans"/>
</dbReference>